<dbReference type="GO" id="GO:0004827">
    <property type="term" value="F:proline-tRNA ligase activity"/>
    <property type="evidence" value="ECO:0007669"/>
    <property type="project" value="UniProtKB-UniRule"/>
</dbReference>
<evidence type="ECO:0000256" key="7">
    <source>
        <dbReference type="ARBA" id="ARBA00047671"/>
    </source>
</evidence>
<dbReference type="Gene3D" id="3.40.50.800">
    <property type="entry name" value="Anticodon-binding domain"/>
    <property type="match status" value="1"/>
</dbReference>
<comment type="domain">
    <text evidence="9">Consists of three domains: the N-terminal catalytic domain, the anticodon-binding domain and the C-terminal extension.</text>
</comment>
<keyword evidence="12" id="KW-1185">Reference proteome</keyword>
<dbReference type="SUPFAM" id="SSF52954">
    <property type="entry name" value="Class II aaRS ABD-related"/>
    <property type="match status" value="1"/>
</dbReference>
<dbReference type="RefSeq" id="WP_138655878.1">
    <property type="nucleotide sequence ID" value="NZ_VATY01000001.1"/>
</dbReference>
<organism evidence="11 12">
    <name type="scientific">Maribacter algarum</name>
    <name type="common">ex Zhang et al. 2020</name>
    <dbReference type="NCBI Taxonomy" id="2578118"/>
    <lineage>
        <taxon>Bacteria</taxon>
        <taxon>Pseudomonadati</taxon>
        <taxon>Bacteroidota</taxon>
        <taxon>Flavobacteriia</taxon>
        <taxon>Flavobacteriales</taxon>
        <taxon>Flavobacteriaceae</taxon>
        <taxon>Maribacter</taxon>
    </lineage>
</organism>
<evidence type="ECO:0000256" key="9">
    <source>
        <dbReference type="HAMAP-Rule" id="MF_01571"/>
    </source>
</evidence>
<dbReference type="InterPro" id="IPR004154">
    <property type="entry name" value="Anticodon-bd"/>
</dbReference>
<dbReference type="InterPro" id="IPR017449">
    <property type="entry name" value="Pro-tRNA_synth_II"/>
</dbReference>
<dbReference type="GO" id="GO:0005524">
    <property type="term" value="F:ATP binding"/>
    <property type="evidence" value="ECO:0007669"/>
    <property type="project" value="UniProtKB-UniRule"/>
</dbReference>
<dbReference type="HAMAP" id="MF_01571">
    <property type="entry name" value="Pro_tRNA_synth_type3"/>
    <property type="match status" value="1"/>
</dbReference>
<reference evidence="11 12" key="1">
    <citation type="submission" date="2019-05" db="EMBL/GenBank/DDBJ databases">
        <authorList>
            <person name="Zhang J.-Y."/>
            <person name="Feg X."/>
            <person name="Du Z.-J."/>
        </authorList>
    </citation>
    <scope>NUCLEOTIDE SEQUENCE [LARGE SCALE GENOMIC DNA]</scope>
    <source>
        <strain evidence="11 12">RZ26</strain>
    </source>
</reference>
<dbReference type="CDD" id="cd00778">
    <property type="entry name" value="ProRS_core_arch_euk"/>
    <property type="match status" value="1"/>
</dbReference>
<dbReference type="EC" id="6.1.1.15" evidence="9"/>
<dbReference type="AlphaFoldDB" id="A0A5S3PSG4"/>
<dbReference type="InterPro" id="IPR006195">
    <property type="entry name" value="aa-tRNA-synth_II"/>
</dbReference>
<evidence type="ECO:0000256" key="3">
    <source>
        <dbReference type="ARBA" id="ARBA00022741"/>
    </source>
</evidence>
<comment type="caution">
    <text evidence="11">The sequence shown here is derived from an EMBL/GenBank/DDBJ whole genome shotgun (WGS) entry which is preliminary data.</text>
</comment>
<protein>
    <recommendedName>
        <fullName evidence="9">Proline--tRNA ligase</fullName>
        <ecNumber evidence="9">6.1.1.15</ecNumber>
    </recommendedName>
    <alternativeName>
        <fullName evidence="9">Prolyl-tRNA synthetase</fullName>
        <shortName evidence="9">ProRS</shortName>
    </alternativeName>
</protein>
<evidence type="ECO:0000313" key="11">
    <source>
        <dbReference type="EMBL" id="TMM57946.1"/>
    </source>
</evidence>
<keyword evidence="4 9" id="KW-0067">ATP-binding</keyword>
<dbReference type="InterPro" id="IPR045864">
    <property type="entry name" value="aa-tRNA-synth_II/BPL/LPL"/>
</dbReference>
<proteinExistence type="inferred from homology"/>
<dbReference type="CDD" id="cd00862">
    <property type="entry name" value="ProRS_anticodon_zinc"/>
    <property type="match status" value="1"/>
</dbReference>
<dbReference type="NCBIfam" id="TIGR00408">
    <property type="entry name" value="proS_fam_I"/>
    <property type="match status" value="1"/>
</dbReference>
<dbReference type="Gene3D" id="3.30.930.10">
    <property type="entry name" value="Bira Bifunctional Protein, Domain 2"/>
    <property type="match status" value="1"/>
</dbReference>
<keyword evidence="6 9" id="KW-0030">Aminoacyl-tRNA synthetase</keyword>
<evidence type="ECO:0000256" key="2">
    <source>
        <dbReference type="ARBA" id="ARBA00022598"/>
    </source>
</evidence>
<dbReference type="GO" id="GO:0005737">
    <property type="term" value="C:cytoplasm"/>
    <property type="evidence" value="ECO:0007669"/>
    <property type="project" value="UniProtKB-SubCell"/>
</dbReference>
<evidence type="ECO:0000313" key="12">
    <source>
        <dbReference type="Proteomes" id="UP000310314"/>
    </source>
</evidence>
<comment type="similarity">
    <text evidence="8 9">Belongs to the class-II aminoacyl-tRNA synthetase family. ProS type 3 subfamily.</text>
</comment>
<sequence length="491" mass="56027">MGKNLTTRKEDYSKWYNELVVKADLAENSGVRGCMVIKPYGFAIWEKMQAGLDKMFKETGHENAYFPLFIPKSYLSKEASHVEGFAKECAVVTHYRLKNAEDGSGIIVDPDAKLEEELIVRPTSETIIWDTYRRWIQSYRDLPLLINQWANVVRWEMRTRLFLRTAEFLWQEGHTAHATEKEAIAEAELMMNVYAEFAEKHMAVPVIKGLKTESERFAGALETYCIEALMQDGKALQAGTSHFLGQNFAKAFDVKFANKEGQKEHVWATSWGVSTRLMGALVMTHSDDNGLVLPPKLAPIQVVIVPIYKGLDQLDVISEKIGPLVKELRAKGISVKFDNRDTHKPGFKFNEYELKGVPVRLAIGQRDLENGTYEVARRDTLEKETVPADEVVAKIEFLMDHIQKNIYQKAFDYRKEHITNVDSYEEFKKVLEEKGGFISAHWDGTIETEDRIKEETKATIRCIPIDVKEEEGSCMVTGKPSSHRVLFAKAY</sequence>
<dbReference type="Pfam" id="PF03129">
    <property type="entry name" value="HGTP_anticodon"/>
    <property type="match status" value="1"/>
</dbReference>
<evidence type="ECO:0000259" key="10">
    <source>
        <dbReference type="PROSITE" id="PS50862"/>
    </source>
</evidence>
<comment type="subunit">
    <text evidence="9">Homodimer.</text>
</comment>
<evidence type="ECO:0000256" key="4">
    <source>
        <dbReference type="ARBA" id="ARBA00022840"/>
    </source>
</evidence>
<dbReference type="FunFam" id="3.30.930.10:FF:000023">
    <property type="entry name" value="Proline--tRNA ligase"/>
    <property type="match status" value="1"/>
</dbReference>
<feature type="domain" description="Aminoacyl-transfer RNA synthetases class-II family profile" evidence="10">
    <location>
        <begin position="27"/>
        <end position="294"/>
    </location>
</feature>
<dbReference type="Proteomes" id="UP000310314">
    <property type="component" value="Unassembled WGS sequence"/>
</dbReference>
<keyword evidence="2 9" id="KW-0436">Ligase</keyword>
<name>A0A5S3PSG4_9FLAO</name>
<dbReference type="GO" id="GO:0006433">
    <property type="term" value="P:prolyl-tRNA aminoacylation"/>
    <property type="evidence" value="ECO:0007669"/>
    <property type="project" value="UniProtKB-UniRule"/>
</dbReference>
<dbReference type="PANTHER" id="PTHR43382:SF2">
    <property type="entry name" value="BIFUNCTIONAL GLUTAMATE_PROLINE--TRNA LIGASE"/>
    <property type="match status" value="1"/>
</dbReference>
<dbReference type="InterPro" id="IPR033721">
    <property type="entry name" value="ProRS_core_arch_euk"/>
</dbReference>
<evidence type="ECO:0000256" key="1">
    <source>
        <dbReference type="ARBA" id="ARBA00022490"/>
    </source>
</evidence>
<keyword evidence="1 9" id="KW-0963">Cytoplasm</keyword>
<dbReference type="SUPFAM" id="SSF64586">
    <property type="entry name" value="C-terminal domain of ProRS"/>
    <property type="match status" value="1"/>
</dbReference>
<evidence type="ECO:0000256" key="6">
    <source>
        <dbReference type="ARBA" id="ARBA00023146"/>
    </source>
</evidence>
<dbReference type="InterPro" id="IPR002314">
    <property type="entry name" value="aa-tRNA-synt_IIb"/>
</dbReference>
<accession>A0A5S3PSG4</accession>
<comment type="function">
    <text evidence="9">Catalyzes the attachment of proline to tRNA(Pro) in a two-step reaction: proline is first activated by ATP to form Pro-AMP and then transferred to the acceptor end of tRNA(Pro).</text>
</comment>
<evidence type="ECO:0000256" key="5">
    <source>
        <dbReference type="ARBA" id="ARBA00022917"/>
    </source>
</evidence>
<keyword evidence="3 9" id="KW-0547">Nucleotide-binding</keyword>
<comment type="subcellular location">
    <subcellularLocation>
        <location evidence="9">Cytoplasm</location>
    </subcellularLocation>
</comment>
<dbReference type="InterPro" id="IPR016061">
    <property type="entry name" value="Pro-tRNA_ligase_II_C"/>
</dbReference>
<gene>
    <name evidence="9" type="primary">proS</name>
    <name evidence="11" type="ORF">FEE95_00520</name>
</gene>
<dbReference type="OrthoDB" id="9809052at2"/>
<evidence type="ECO:0000256" key="8">
    <source>
        <dbReference type="ARBA" id="ARBA00060806"/>
    </source>
</evidence>
<dbReference type="GO" id="GO:0017101">
    <property type="term" value="C:aminoacyl-tRNA synthetase multienzyme complex"/>
    <property type="evidence" value="ECO:0007669"/>
    <property type="project" value="TreeGrafter"/>
</dbReference>
<dbReference type="EMBL" id="VATY01000001">
    <property type="protein sequence ID" value="TMM57946.1"/>
    <property type="molecule type" value="Genomic_DNA"/>
</dbReference>
<dbReference type="SMART" id="SM00946">
    <property type="entry name" value="ProRS-C_1"/>
    <property type="match status" value="1"/>
</dbReference>
<dbReference type="Pfam" id="PF09180">
    <property type="entry name" value="ProRS-C_1"/>
    <property type="match status" value="1"/>
</dbReference>
<dbReference type="InterPro" id="IPR036621">
    <property type="entry name" value="Anticodon-bd_dom_sf"/>
</dbReference>
<dbReference type="PANTHER" id="PTHR43382">
    <property type="entry name" value="PROLYL-TRNA SYNTHETASE"/>
    <property type="match status" value="1"/>
</dbReference>
<dbReference type="InterPro" id="IPR004499">
    <property type="entry name" value="Pro-tRNA-ligase_IIa_arc-type"/>
</dbReference>
<dbReference type="Gene3D" id="3.30.110.30">
    <property type="entry name" value="C-terminal domain of ProRS"/>
    <property type="match status" value="1"/>
</dbReference>
<comment type="catalytic activity">
    <reaction evidence="7 9">
        <text>tRNA(Pro) + L-proline + ATP = L-prolyl-tRNA(Pro) + AMP + diphosphate</text>
        <dbReference type="Rhea" id="RHEA:14305"/>
        <dbReference type="Rhea" id="RHEA-COMP:9700"/>
        <dbReference type="Rhea" id="RHEA-COMP:9702"/>
        <dbReference type="ChEBI" id="CHEBI:30616"/>
        <dbReference type="ChEBI" id="CHEBI:33019"/>
        <dbReference type="ChEBI" id="CHEBI:60039"/>
        <dbReference type="ChEBI" id="CHEBI:78442"/>
        <dbReference type="ChEBI" id="CHEBI:78532"/>
        <dbReference type="ChEBI" id="CHEBI:456215"/>
        <dbReference type="EC" id="6.1.1.15"/>
    </reaction>
</comment>
<dbReference type="PROSITE" id="PS50862">
    <property type="entry name" value="AA_TRNA_LIGASE_II"/>
    <property type="match status" value="1"/>
</dbReference>
<dbReference type="Pfam" id="PF00587">
    <property type="entry name" value="tRNA-synt_2b"/>
    <property type="match status" value="1"/>
</dbReference>
<dbReference type="SUPFAM" id="SSF55681">
    <property type="entry name" value="Class II aaRS and biotin synthetases"/>
    <property type="match status" value="1"/>
</dbReference>
<keyword evidence="5 9" id="KW-0648">Protein biosynthesis</keyword>